<evidence type="ECO:0000259" key="7">
    <source>
        <dbReference type="Pfam" id="PF01743"/>
    </source>
</evidence>
<dbReference type="GO" id="GO:0110078">
    <property type="term" value="C:TTT Hsp90 cochaperone complex"/>
    <property type="evidence" value="ECO:0007669"/>
    <property type="project" value="InterPro"/>
</dbReference>
<keyword evidence="2 6" id="KW-0808">Transferase</keyword>
<protein>
    <submittedName>
        <fullName evidence="9">Poly polymerase</fullName>
    </submittedName>
</protein>
<dbReference type="AlphaFoldDB" id="A0A1W5D8Q2"/>
<comment type="similarity">
    <text evidence="5">Belongs to the TTI2 family.</text>
</comment>
<evidence type="ECO:0000256" key="1">
    <source>
        <dbReference type="ARBA" id="ARBA00007265"/>
    </source>
</evidence>
<dbReference type="EMBL" id="FWEW01003509">
    <property type="protein sequence ID" value="SLM39494.1"/>
    <property type="molecule type" value="Genomic_DNA"/>
</dbReference>
<dbReference type="InterPro" id="IPR032828">
    <property type="entry name" value="PolyA_RNA-bd"/>
</dbReference>
<dbReference type="InterPro" id="IPR018870">
    <property type="entry name" value="Tti2"/>
</dbReference>
<dbReference type="InterPro" id="IPR043519">
    <property type="entry name" value="NT_sf"/>
</dbReference>
<dbReference type="Proteomes" id="UP000192927">
    <property type="component" value="Unassembled WGS sequence"/>
</dbReference>
<dbReference type="PANTHER" id="PTHR13734">
    <property type="entry name" value="TRNA-NUCLEOTIDYLTRANSFERASE"/>
    <property type="match status" value="1"/>
</dbReference>
<dbReference type="InterPro" id="IPR002646">
    <property type="entry name" value="PolA_pol_head_dom"/>
</dbReference>
<dbReference type="PANTHER" id="PTHR13734:SF5">
    <property type="entry name" value="CCA TRNA NUCLEOTIDYLTRANSFERASE, MITOCHONDRIAL"/>
    <property type="match status" value="1"/>
</dbReference>
<dbReference type="SUPFAM" id="SSF81301">
    <property type="entry name" value="Nucleotidyltransferase"/>
    <property type="match status" value="1"/>
</dbReference>
<dbReference type="Gene3D" id="1.10.3090.10">
    <property type="entry name" value="cca-adding enzyme, domain 2"/>
    <property type="match status" value="1"/>
</dbReference>
<evidence type="ECO:0000256" key="2">
    <source>
        <dbReference type="ARBA" id="ARBA00022679"/>
    </source>
</evidence>
<evidence type="ECO:0000256" key="6">
    <source>
        <dbReference type="RuleBase" id="RU003953"/>
    </source>
</evidence>
<evidence type="ECO:0000313" key="9">
    <source>
        <dbReference type="EMBL" id="SLM39494.1"/>
    </source>
</evidence>
<keyword evidence="3" id="KW-0547">Nucleotide-binding</keyword>
<keyword evidence="4 6" id="KW-0694">RNA-binding</keyword>
<dbReference type="GO" id="GO:0001680">
    <property type="term" value="P:tRNA 3'-terminal CCA addition"/>
    <property type="evidence" value="ECO:0007669"/>
    <property type="project" value="TreeGrafter"/>
</dbReference>
<dbReference type="GO" id="GO:0000166">
    <property type="term" value="F:nucleotide binding"/>
    <property type="evidence" value="ECO:0007669"/>
    <property type="project" value="UniProtKB-KW"/>
</dbReference>
<organism evidence="9 10">
    <name type="scientific">Lasallia pustulata</name>
    <dbReference type="NCBI Taxonomy" id="136370"/>
    <lineage>
        <taxon>Eukaryota</taxon>
        <taxon>Fungi</taxon>
        <taxon>Dikarya</taxon>
        <taxon>Ascomycota</taxon>
        <taxon>Pezizomycotina</taxon>
        <taxon>Lecanoromycetes</taxon>
        <taxon>OSLEUM clade</taxon>
        <taxon>Umbilicariomycetidae</taxon>
        <taxon>Umbilicariales</taxon>
        <taxon>Umbilicariaceae</taxon>
        <taxon>Lasallia</taxon>
    </lineage>
</organism>
<reference evidence="10" key="1">
    <citation type="submission" date="2017-03" db="EMBL/GenBank/DDBJ databases">
        <authorList>
            <person name="Sharma R."/>
            <person name="Thines M."/>
        </authorList>
    </citation>
    <scope>NUCLEOTIDE SEQUENCE [LARGE SCALE GENOMIC DNA]</scope>
</reference>
<dbReference type="SUPFAM" id="SSF81891">
    <property type="entry name" value="Poly A polymerase C-terminal region-like"/>
    <property type="match status" value="1"/>
</dbReference>
<name>A0A1W5D8Q2_9LECA</name>
<comment type="similarity">
    <text evidence="1 6">Belongs to the tRNA nucleotidyltransferase/poly(A) polymerase family.</text>
</comment>
<dbReference type="GO" id="GO:0005739">
    <property type="term" value="C:mitochondrion"/>
    <property type="evidence" value="ECO:0007669"/>
    <property type="project" value="UniProtKB-ARBA"/>
</dbReference>
<evidence type="ECO:0000256" key="4">
    <source>
        <dbReference type="ARBA" id="ARBA00022884"/>
    </source>
</evidence>
<proteinExistence type="inferred from homology"/>
<keyword evidence="10" id="KW-1185">Reference proteome</keyword>
<evidence type="ECO:0000313" key="10">
    <source>
        <dbReference type="Proteomes" id="UP000192927"/>
    </source>
</evidence>
<feature type="domain" description="Poly A polymerase head" evidence="7">
    <location>
        <begin position="36"/>
        <end position="192"/>
    </location>
</feature>
<dbReference type="GO" id="GO:0052929">
    <property type="term" value="F:ATP:3'-cytidine-cytidine-tRNA adenylyltransferase activity"/>
    <property type="evidence" value="ECO:0007669"/>
    <property type="project" value="TreeGrafter"/>
</dbReference>
<dbReference type="CDD" id="cd05398">
    <property type="entry name" value="NT_ClassII-CCAase"/>
    <property type="match status" value="1"/>
</dbReference>
<dbReference type="Gene3D" id="3.30.460.10">
    <property type="entry name" value="Beta Polymerase, domain 2"/>
    <property type="match status" value="1"/>
</dbReference>
<evidence type="ECO:0000256" key="5">
    <source>
        <dbReference type="ARBA" id="ARBA00034736"/>
    </source>
</evidence>
<feature type="domain" description="tRNA nucleotidyltransferase/poly(A) polymerase RNA and SrmB- binding" evidence="8">
    <location>
        <begin position="222"/>
        <end position="278"/>
    </location>
</feature>
<dbReference type="GO" id="GO:0003723">
    <property type="term" value="F:RNA binding"/>
    <property type="evidence" value="ECO:0007669"/>
    <property type="project" value="UniProtKB-KW"/>
</dbReference>
<dbReference type="Pfam" id="PF10521">
    <property type="entry name" value="Tti2"/>
    <property type="match status" value="1"/>
</dbReference>
<dbReference type="Pfam" id="PF01743">
    <property type="entry name" value="PolyA_pol"/>
    <property type="match status" value="1"/>
</dbReference>
<dbReference type="GO" id="GO:0052927">
    <property type="term" value="F:CC tRNA cytidylyltransferase activity"/>
    <property type="evidence" value="ECO:0007669"/>
    <property type="project" value="TreeGrafter"/>
</dbReference>
<sequence length="650" mass="72698">MVTPIALTEGELTLVHLLLDVSEHIGQADGLARPELRFTGGWVRDKLLGLSSTDIDVGISTMTGYKFGTLMKKYMEQPEAHSKWLQEYLAQQKTDSNCILGALAKIEANPEKSKHLETVTTKILGFDVDLVNLRKETYVEDSRNPTMEFGSPKDDALRRDATVNALFYNLMTSEVEDFTGRGLQDMEMKIIRTPLSAYQTFKDDPLRILRCIRFASKLGYQIEAEAEQSMSDSGIKNALRAKISRERVGVEIGKMLKGPDPRMALSLIDRLGLYNTIFTDPKKAELGPIDTINWKRAYDGLQHIMALGGGYVNGVDSVAIIKSTLLRNKDDEHLAWVLCAFTPWAQIKTTVPEKSMPKAPVPFAATVAREGIKADNRVTKLIQGAVNNLHEIIASKNATVGEDVPTTSPLKRKFDATSREDFGMAIRRWGGHWRNYTMYAILVHEDLAVVDVYLRKPTRIRCDSSDEAAASKLYQWVRDSIIPSRPFAKHSQFDTNAPPSPRDGEVARAHAKALIALRVLGHLHELVPLAEPRLLVTVVAGLATFTDTRDAWTTPEACKEATALLKAYLDISRSKQKDTKGLMTALLREEIRPLFAKSKNNALTQQGRKAINPLPEKVEASEQEADIKPWKYSHVHIVTVFKWVLERVDV</sequence>
<evidence type="ECO:0000256" key="3">
    <source>
        <dbReference type="ARBA" id="ARBA00022741"/>
    </source>
</evidence>
<dbReference type="Pfam" id="PF12627">
    <property type="entry name" value="PolyA_pol_RNAbd"/>
    <property type="match status" value="1"/>
</dbReference>
<dbReference type="FunFam" id="3.30.460.10:FF:000019">
    <property type="entry name" value="tRNA nucleotidyltransferase cca2"/>
    <property type="match status" value="1"/>
</dbReference>
<accession>A0A1W5D8Q2</accession>
<evidence type="ECO:0000259" key="8">
    <source>
        <dbReference type="Pfam" id="PF12627"/>
    </source>
</evidence>